<protein>
    <submittedName>
        <fullName evidence="6">Laminin subunit beta-1</fullName>
    </submittedName>
</protein>
<dbReference type="Gene3D" id="2.10.25.10">
    <property type="entry name" value="Laminin"/>
    <property type="match status" value="3"/>
</dbReference>
<feature type="domain" description="Laminin EGF-like" evidence="4">
    <location>
        <begin position="8"/>
        <end position="61"/>
    </location>
</feature>
<feature type="domain" description="Laminin EGF-like" evidence="4">
    <location>
        <begin position="62"/>
        <end position="114"/>
    </location>
</feature>
<dbReference type="InterPro" id="IPR050440">
    <property type="entry name" value="Laminin/Netrin_ECM"/>
</dbReference>
<dbReference type="PANTHER" id="PTHR10574:SF406">
    <property type="entry name" value="LAMININ SUBUNIT ALPHA 5"/>
    <property type="match status" value="1"/>
</dbReference>
<evidence type="ECO:0000259" key="4">
    <source>
        <dbReference type="PROSITE" id="PS50027"/>
    </source>
</evidence>
<dbReference type="PRINTS" id="PR00011">
    <property type="entry name" value="EGFLAMININ"/>
</dbReference>
<evidence type="ECO:0000313" key="5">
    <source>
        <dbReference type="Proteomes" id="UP000694888"/>
    </source>
</evidence>
<keyword evidence="1 3" id="KW-1015">Disulfide bond</keyword>
<dbReference type="SUPFAM" id="SSF57196">
    <property type="entry name" value="EGF/Laminin"/>
    <property type="match status" value="2"/>
</dbReference>
<accession>A0ABM0JQG1</accession>
<dbReference type="InterPro" id="IPR002049">
    <property type="entry name" value="LE_dom"/>
</dbReference>
<evidence type="ECO:0000256" key="1">
    <source>
        <dbReference type="ARBA" id="ARBA00023157"/>
    </source>
</evidence>
<keyword evidence="2 3" id="KW-0424">Laminin EGF-like domain</keyword>
<comment type="caution">
    <text evidence="3">Lacks conserved residue(s) required for the propagation of feature annotation.</text>
</comment>
<evidence type="ECO:0000256" key="3">
    <source>
        <dbReference type="PROSITE-ProRule" id="PRU00460"/>
    </source>
</evidence>
<dbReference type="SMART" id="SM00180">
    <property type="entry name" value="EGF_Lam"/>
    <property type="match status" value="3"/>
</dbReference>
<gene>
    <name evidence="6" type="primary">LOC101850003</name>
</gene>
<dbReference type="PANTHER" id="PTHR10574">
    <property type="entry name" value="NETRIN/LAMININ-RELATED"/>
    <property type="match status" value="1"/>
</dbReference>
<feature type="disulfide bond" evidence="3">
    <location>
        <begin position="85"/>
        <end position="94"/>
    </location>
</feature>
<organism evidence="5 6">
    <name type="scientific">Aplysia californica</name>
    <name type="common">California sea hare</name>
    <dbReference type="NCBI Taxonomy" id="6500"/>
    <lineage>
        <taxon>Eukaryota</taxon>
        <taxon>Metazoa</taxon>
        <taxon>Spiralia</taxon>
        <taxon>Lophotrochozoa</taxon>
        <taxon>Mollusca</taxon>
        <taxon>Gastropoda</taxon>
        <taxon>Heterobranchia</taxon>
        <taxon>Euthyneura</taxon>
        <taxon>Tectipleura</taxon>
        <taxon>Aplysiida</taxon>
        <taxon>Aplysioidea</taxon>
        <taxon>Aplysiidae</taxon>
        <taxon>Aplysia</taxon>
    </lineage>
</organism>
<dbReference type="Pfam" id="PF00053">
    <property type="entry name" value="EGF_laminin"/>
    <property type="match status" value="3"/>
</dbReference>
<evidence type="ECO:0000313" key="6">
    <source>
        <dbReference type="RefSeq" id="XP_005099143.1"/>
    </source>
</evidence>
<sequence>MTNGVLVCDCEPSGTNPAALTTCDVLTGQCSCKDRVIARNCSECISGYWGLTADNALGCNECACNPQGTKGNTNMCDKTDGSCECKVNVAGDLCEQCKPNTFNFDPNNPEGCTECECDPGASVSETCELVGGQCTCRSAQLNGRECNTPVTGYYVPKLDFAVFEPETAANGNNIVLRPGDGDLGATVSGRGLVTLSPANQVTMDFTFSLPFTGLVDVVVRFEKTTADKIVYMLGKLTYTGTTGYQCQGQTVAAGQEWSLLSTDERDSVRDTYY</sequence>
<dbReference type="Proteomes" id="UP000694888">
    <property type="component" value="Unplaced"/>
</dbReference>
<name>A0ABM0JQG1_APLCA</name>
<proteinExistence type="predicted"/>
<keyword evidence="5" id="KW-1185">Reference proteome</keyword>
<dbReference type="PROSITE" id="PS50027">
    <property type="entry name" value="EGF_LAM_2"/>
    <property type="match status" value="2"/>
</dbReference>
<dbReference type="GeneID" id="101850003"/>
<dbReference type="RefSeq" id="XP_005099143.1">
    <property type="nucleotide sequence ID" value="XM_005099086.1"/>
</dbReference>
<feature type="disulfide bond" evidence="3">
    <location>
        <begin position="32"/>
        <end position="41"/>
    </location>
</feature>
<reference evidence="6" key="1">
    <citation type="submission" date="2025-08" db="UniProtKB">
        <authorList>
            <consortium name="RefSeq"/>
        </authorList>
    </citation>
    <scope>IDENTIFICATION</scope>
</reference>
<evidence type="ECO:0000256" key="2">
    <source>
        <dbReference type="ARBA" id="ARBA00023292"/>
    </source>
</evidence>
<dbReference type="CDD" id="cd00055">
    <property type="entry name" value="EGF_Lam"/>
    <property type="match status" value="3"/>
</dbReference>